<dbReference type="Pfam" id="PF20060">
    <property type="entry name" value="DUF6459"/>
    <property type="match status" value="1"/>
</dbReference>
<evidence type="ECO:0000313" key="2">
    <source>
        <dbReference type="EMBL" id="OKL51824.1"/>
    </source>
</evidence>
<evidence type="ECO:0000256" key="1">
    <source>
        <dbReference type="SAM" id="MobiDB-lite"/>
    </source>
</evidence>
<dbReference type="InterPro" id="IPR045596">
    <property type="entry name" value="DUF6459"/>
</dbReference>
<evidence type="ECO:0000313" key="3">
    <source>
        <dbReference type="Proteomes" id="UP000185612"/>
    </source>
</evidence>
<feature type="region of interest" description="Disordered" evidence="1">
    <location>
        <begin position="1"/>
        <end position="26"/>
    </location>
</feature>
<sequence>MTATAARRPLAPVTAPASPFPRPRLRPLPEPGPWAAALAKCCLEAIIGVRDVHQLSRWLTPRLFTALARRAGLTYRIRGAAAPGTQVFVLSHHVCSLDSDTHEVSISLSDGHRVRAVAVRVELFHSRWRATALEIG</sequence>
<dbReference type="OrthoDB" id="3731420at2"/>
<comment type="caution">
    <text evidence="2">The sequence shown here is derived from an EMBL/GenBank/DDBJ whole genome shotgun (WGS) entry which is preliminary data.</text>
</comment>
<organism evidence="2 3">
    <name type="scientific">Buchananella hordeovulneris</name>
    <dbReference type="NCBI Taxonomy" id="52770"/>
    <lineage>
        <taxon>Bacteria</taxon>
        <taxon>Bacillati</taxon>
        <taxon>Actinomycetota</taxon>
        <taxon>Actinomycetes</taxon>
        <taxon>Actinomycetales</taxon>
        <taxon>Actinomycetaceae</taxon>
        <taxon>Buchananella</taxon>
    </lineage>
</organism>
<name>A0A1Q5PW35_9ACTO</name>
<dbReference type="Proteomes" id="UP000185612">
    <property type="component" value="Unassembled WGS sequence"/>
</dbReference>
<reference evidence="3" key="1">
    <citation type="submission" date="2016-12" db="EMBL/GenBank/DDBJ databases">
        <authorList>
            <person name="Meng X."/>
        </authorList>
    </citation>
    <scope>NUCLEOTIDE SEQUENCE [LARGE SCALE GENOMIC DNA]</scope>
    <source>
        <strain evidence="3">DSM 20732</strain>
    </source>
</reference>
<gene>
    <name evidence="2" type="ORF">BSZ40_04875</name>
</gene>
<proteinExistence type="predicted"/>
<dbReference type="EMBL" id="MQVS01000004">
    <property type="protein sequence ID" value="OKL51824.1"/>
    <property type="molecule type" value="Genomic_DNA"/>
</dbReference>
<accession>A0A1Q5PW35</accession>
<dbReference type="STRING" id="52770.BSZ40_04875"/>
<dbReference type="AlphaFoldDB" id="A0A1Q5PW35"/>
<keyword evidence="3" id="KW-1185">Reference proteome</keyword>
<protein>
    <submittedName>
        <fullName evidence="2">Uncharacterized protein</fullName>
    </submittedName>
</protein>
<dbReference type="RefSeq" id="WP_073823894.1">
    <property type="nucleotide sequence ID" value="NZ_JAUNKL010000002.1"/>
</dbReference>